<dbReference type="GO" id="GO:0005666">
    <property type="term" value="C:RNA polymerase III complex"/>
    <property type="evidence" value="ECO:0007669"/>
    <property type="project" value="TreeGrafter"/>
</dbReference>
<dbReference type="InterPro" id="IPR009025">
    <property type="entry name" value="RBP11-like_dimer"/>
</dbReference>
<evidence type="ECO:0000259" key="4">
    <source>
        <dbReference type="Pfam" id="PF13656"/>
    </source>
</evidence>
<dbReference type="InterPro" id="IPR022905">
    <property type="entry name" value="Rpo11-like"/>
</dbReference>
<accession>A0A9P7DJG2</accession>
<evidence type="ECO:0000313" key="6">
    <source>
        <dbReference type="Proteomes" id="UP000807769"/>
    </source>
</evidence>
<dbReference type="AlphaFoldDB" id="A0A9P7DJG2"/>
<evidence type="ECO:0000256" key="2">
    <source>
        <dbReference type="ARBA" id="ARBA00023163"/>
    </source>
</evidence>
<dbReference type="Gene3D" id="3.30.1360.10">
    <property type="entry name" value="RNA polymerase, RBP11-like subunit"/>
    <property type="match status" value="1"/>
</dbReference>
<keyword evidence="2" id="KW-0804">Transcription</keyword>
<dbReference type="RefSeq" id="XP_041185219.1">
    <property type="nucleotide sequence ID" value="XM_041337481.1"/>
</dbReference>
<dbReference type="GO" id="GO:0046983">
    <property type="term" value="F:protein dimerization activity"/>
    <property type="evidence" value="ECO:0007669"/>
    <property type="project" value="InterPro"/>
</dbReference>
<dbReference type="PANTHER" id="PTHR13946:SF28">
    <property type="entry name" value="DNA-DIRECTED RNA POLYMERASES I AND III SUBUNIT RPAC2"/>
    <property type="match status" value="1"/>
</dbReference>
<dbReference type="GeneID" id="64631497"/>
<dbReference type="CDD" id="cd07029">
    <property type="entry name" value="RNAP_I_III_AC19"/>
    <property type="match status" value="1"/>
</dbReference>
<dbReference type="SUPFAM" id="SSF55257">
    <property type="entry name" value="RBP11-like subunits of RNA polymerase"/>
    <property type="match status" value="1"/>
</dbReference>
<dbReference type="Proteomes" id="UP000807769">
    <property type="component" value="Unassembled WGS sequence"/>
</dbReference>
<dbReference type="GO" id="GO:0003899">
    <property type="term" value="F:DNA-directed RNA polymerase activity"/>
    <property type="evidence" value="ECO:0007669"/>
    <property type="project" value="InterPro"/>
</dbReference>
<dbReference type="GO" id="GO:0006362">
    <property type="term" value="P:transcription elongation by RNA polymerase I"/>
    <property type="evidence" value="ECO:0007669"/>
    <property type="project" value="TreeGrafter"/>
</dbReference>
<keyword evidence="6" id="KW-1185">Reference proteome</keyword>
<dbReference type="Pfam" id="PF13656">
    <property type="entry name" value="RNA_pol_L_2"/>
    <property type="match status" value="1"/>
</dbReference>
<sequence length="112" mass="12543">MAETSPKIKIMAGAAPDLSAATFQIFDESHTIGNALRWMIMKNPKVEFADIGYVPHPSENLIQLRIQMYDGLSSLNALLEALTNLDAVCEAVENKYHASLATNDYERWEERS</sequence>
<dbReference type="PANTHER" id="PTHR13946">
    <property type="entry name" value="DNA-DIRECTED RNA POLYMERASE I,II,III"/>
    <property type="match status" value="1"/>
</dbReference>
<evidence type="ECO:0000256" key="3">
    <source>
        <dbReference type="ARBA" id="ARBA00025751"/>
    </source>
</evidence>
<dbReference type="InterPro" id="IPR033898">
    <property type="entry name" value="RNAP_AC19"/>
</dbReference>
<evidence type="ECO:0000313" key="5">
    <source>
        <dbReference type="EMBL" id="KAG1795497.1"/>
    </source>
</evidence>
<dbReference type="GO" id="GO:0006383">
    <property type="term" value="P:transcription by RNA polymerase III"/>
    <property type="evidence" value="ECO:0007669"/>
    <property type="project" value="TreeGrafter"/>
</dbReference>
<comment type="caution">
    <text evidence="5">The sequence shown here is derived from an EMBL/GenBank/DDBJ whole genome shotgun (WGS) entry which is preliminary data.</text>
</comment>
<protein>
    <submittedName>
        <fullName evidence="5">DNA-directed RNA polymerase</fullName>
    </submittedName>
</protein>
<keyword evidence="1 5" id="KW-0240">DNA-directed RNA polymerase</keyword>
<proteinExistence type="inferred from homology"/>
<organism evidence="5 6">
    <name type="scientific">Suillus subaureus</name>
    <dbReference type="NCBI Taxonomy" id="48587"/>
    <lineage>
        <taxon>Eukaryota</taxon>
        <taxon>Fungi</taxon>
        <taxon>Dikarya</taxon>
        <taxon>Basidiomycota</taxon>
        <taxon>Agaricomycotina</taxon>
        <taxon>Agaricomycetes</taxon>
        <taxon>Agaricomycetidae</taxon>
        <taxon>Boletales</taxon>
        <taxon>Suillineae</taxon>
        <taxon>Suillaceae</taxon>
        <taxon>Suillus</taxon>
    </lineage>
</organism>
<dbReference type="GO" id="GO:0055029">
    <property type="term" value="C:nuclear DNA-directed RNA polymerase complex"/>
    <property type="evidence" value="ECO:0007669"/>
    <property type="project" value="UniProtKB-ARBA"/>
</dbReference>
<evidence type="ECO:0000256" key="1">
    <source>
        <dbReference type="ARBA" id="ARBA00022478"/>
    </source>
</evidence>
<reference evidence="5" key="1">
    <citation type="journal article" date="2020" name="New Phytol.">
        <title>Comparative genomics reveals dynamic genome evolution in host specialist ectomycorrhizal fungi.</title>
        <authorList>
            <person name="Lofgren L.A."/>
            <person name="Nguyen N.H."/>
            <person name="Vilgalys R."/>
            <person name="Ruytinx J."/>
            <person name="Liao H.L."/>
            <person name="Branco S."/>
            <person name="Kuo A."/>
            <person name="LaButti K."/>
            <person name="Lipzen A."/>
            <person name="Andreopoulos W."/>
            <person name="Pangilinan J."/>
            <person name="Riley R."/>
            <person name="Hundley H."/>
            <person name="Na H."/>
            <person name="Barry K."/>
            <person name="Grigoriev I.V."/>
            <person name="Stajich J.E."/>
            <person name="Kennedy P.G."/>
        </authorList>
    </citation>
    <scope>NUCLEOTIDE SEQUENCE</scope>
    <source>
        <strain evidence="5">MN1</strain>
    </source>
</reference>
<dbReference type="GO" id="GO:0005736">
    <property type="term" value="C:RNA polymerase I complex"/>
    <property type="evidence" value="ECO:0007669"/>
    <property type="project" value="TreeGrafter"/>
</dbReference>
<gene>
    <name evidence="5" type="ORF">BJ212DRAFT_1410816</name>
</gene>
<comment type="similarity">
    <text evidence="3">Belongs to the archaeal Rpo11/eukaryotic RPB11/RPC19 RNA polymerase subunit family.</text>
</comment>
<name>A0A9P7DJG2_9AGAM</name>
<dbReference type="EMBL" id="JABBWG010000324">
    <property type="protein sequence ID" value="KAG1795497.1"/>
    <property type="molecule type" value="Genomic_DNA"/>
</dbReference>
<feature type="domain" description="DNA-directed RNA polymerase RBP11-like dimerisation" evidence="4">
    <location>
        <begin position="20"/>
        <end position="94"/>
    </location>
</feature>
<dbReference type="OrthoDB" id="510325at2759"/>
<dbReference type="InterPro" id="IPR036603">
    <property type="entry name" value="RBP11-like"/>
</dbReference>
<dbReference type="HAMAP" id="MF_00261">
    <property type="entry name" value="RNApol_arch_Rpo11"/>
    <property type="match status" value="1"/>
</dbReference>